<feature type="signal peptide" evidence="1">
    <location>
        <begin position="1"/>
        <end position="20"/>
    </location>
</feature>
<dbReference type="AlphaFoldDB" id="A0A6P1P053"/>
<dbReference type="RefSeq" id="WP_160691755.1">
    <property type="nucleotide sequence ID" value="NZ_CP047897.1"/>
</dbReference>
<evidence type="ECO:0000313" key="3">
    <source>
        <dbReference type="Proteomes" id="UP000464214"/>
    </source>
</evidence>
<organism evidence="2 3">
    <name type="scientific">Nibribacter ruber</name>
    <dbReference type="NCBI Taxonomy" id="2698458"/>
    <lineage>
        <taxon>Bacteria</taxon>
        <taxon>Pseudomonadati</taxon>
        <taxon>Bacteroidota</taxon>
        <taxon>Cytophagia</taxon>
        <taxon>Cytophagales</taxon>
        <taxon>Hymenobacteraceae</taxon>
        <taxon>Nibribacter</taxon>
    </lineage>
</organism>
<keyword evidence="3" id="KW-1185">Reference proteome</keyword>
<name>A0A6P1P053_9BACT</name>
<dbReference type="EMBL" id="CP047897">
    <property type="protein sequence ID" value="QHL87905.1"/>
    <property type="molecule type" value="Genomic_DNA"/>
</dbReference>
<gene>
    <name evidence="2" type="ORF">GU926_10870</name>
</gene>
<feature type="chain" id="PRO_5026706103" evidence="1">
    <location>
        <begin position="21"/>
        <end position="393"/>
    </location>
</feature>
<sequence length="393" mass="44316">MKAKLLLPLFLLLGALSATAQTKPATYRLSSQIETQIKTDTVPWKHQKGAWEYSFGGHYLQALQAWDAQYPTMRRQVTAQDSTLFKTHAPSPAKAYLVEKAKKHQLFVINEAHHTAEHRAFTQSLLADLYKQGYRYLGLEALDQTDSLINQRQYPVQESGYYTKEPQMGSLVREALRLGYTVFGYDAEGNGKEREINQARNIQKMLQKDPKAKMVIHCGFDHVNEGPSQAWEKAMAGRLKEFTGLDPFTVDQESLTPTSAPRFDEPFLQLSNAPYPAVYLQKDTKQPFTGSGSQRTVDVVVVHPKTKLVKGRPGWVWLKDRKPYKLSARKITIGYPALVLAYKQSEAGKAVPMDIIEIRKAQNMPALALPKGEYRLVLQNGAGQQQTLPIQVK</sequence>
<dbReference type="KEGG" id="nib:GU926_10870"/>
<dbReference type="Proteomes" id="UP000464214">
    <property type="component" value="Chromosome"/>
</dbReference>
<evidence type="ECO:0000313" key="2">
    <source>
        <dbReference type="EMBL" id="QHL87905.1"/>
    </source>
</evidence>
<protein>
    <submittedName>
        <fullName evidence="2">Uncharacterized protein</fullName>
    </submittedName>
</protein>
<reference evidence="2 3" key="1">
    <citation type="submission" date="2020-01" db="EMBL/GenBank/DDBJ databases">
        <authorList>
            <person name="Kim M."/>
        </authorList>
    </citation>
    <scope>NUCLEOTIDE SEQUENCE [LARGE SCALE GENOMIC DNA]</scope>
    <source>
        <strain evidence="2 3">BT10</strain>
    </source>
</reference>
<accession>A0A6P1P053</accession>
<proteinExistence type="predicted"/>
<keyword evidence="1" id="KW-0732">Signal</keyword>
<evidence type="ECO:0000256" key="1">
    <source>
        <dbReference type="SAM" id="SignalP"/>
    </source>
</evidence>